<dbReference type="PROSITE" id="PS50977">
    <property type="entry name" value="HTH_TETR_2"/>
    <property type="match status" value="1"/>
</dbReference>
<dbReference type="RefSeq" id="WP_151865803.1">
    <property type="nucleotide sequence ID" value="NZ_WBZB01000024.1"/>
</dbReference>
<dbReference type="InterPro" id="IPR050109">
    <property type="entry name" value="HTH-type_TetR-like_transc_reg"/>
</dbReference>
<proteinExistence type="predicted"/>
<gene>
    <name evidence="6" type="ORF">F8153_07815</name>
</gene>
<dbReference type="OrthoDB" id="5366068at2"/>
<dbReference type="EMBL" id="WBZB01000024">
    <property type="protein sequence ID" value="KAB3529995.1"/>
    <property type="molecule type" value="Genomic_DNA"/>
</dbReference>
<dbReference type="GO" id="GO:0000976">
    <property type="term" value="F:transcription cis-regulatory region binding"/>
    <property type="evidence" value="ECO:0007669"/>
    <property type="project" value="TreeGrafter"/>
</dbReference>
<dbReference type="AlphaFoldDB" id="A0A833HNW1"/>
<keyword evidence="7" id="KW-1185">Reference proteome</keyword>
<dbReference type="InterPro" id="IPR001647">
    <property type="entry name" value="HTH_TetR"/>
</dbReference>
<feature type="domain" description="HTH tetR-type" evidence="5">
    <location>
        <begin position="9"/>
        <end position="69"/>
    </location>
</feature>
<dbReference type="PANTHER" id="PTHR30055">
    <property type="entry name" value="HTH-TYPE TRANSCRIPTIONAL REGULATOR RUTR"/>
    <property type="match status" value="1"/>
</dbReference>
<evidence type="ECO:0000256" key="2">
    <source>
        <dbReference type="ARBA" id="ARBA00023125"/>
    </source>
</evidence>
<keyword evidence="3" id="KW-0804">Transcription</keyword>
<sequence length="216" mass="25606">MEKKEIQKQRMMRYFIDATRRIIDTEGFEGVTVRRIADYAGYNSATLYNYFDNLQHLLFFYSMSYLKEYVESLPKFLEGSRDSREKYLRIWRCFCHFSFHNPRVYETIFFNNGSYSIKEAAEQYYSIFPEEIAAHPEFLTKMLLRSDIYSRNITLLESVKDEGFISEESVGEINDMTLLIYQGMLMQVINNDGLSVKSAIDKTVLYIEKTLDAFRL</sequence>
<dbReference type="Proteomes" id="UP000465601">
    <property type="component" value="Unassembled WGS sequence"/>
</dbReference>
<feature type="DNA-binding region" description="H-T-H motif" evidence="4">
    <location>
        <begin position="32"/>
        <end position="51"/>
    </location>
</feature>
<organism evidence="6 7">
    <name type="scientific">Alkaliphilus serpentinus</name>
    <dbReference type="NCBI Taxonomy" id="1482731"/>
    <lineage>
        <taxon>Bacteria</taxon>
        <taxon>Bacillati</taxon>
        <taxon>Bacillota</taxon>
        <taxon>Clostridia</taxon>
        <taxon>Peptostreptococcales</taxon>
        <taxon>Natronincolaceae</taxon>
        <taxon>Alkaliphilus</taxon>
    </lineage>
</organism>
<protein>
    <submittedName>
        <fullName evidence="6">TetR/AcrR family transcriptional regulator</fullName>
    </submittedName>
</protein>
<dbReference type="Pfam" id="PF00440">
    <property type="entry name" value="TetR_N"/>
    <property type="match status" value="1"/>
</dbReference>
<name>A0A833HNW1_9FIRM</name>
<evidence type="ECO:0000313" key="6">
    <source>
        <dbReference type="EMBL" id="KAB3529995.1"/>
    </source>
</evidence>
<evidence type="ECO:0000256" key="4">
    <source>
        <dbReference type="PROSITE-ProRule" id="PRU00335"/>
    </source>
</evidence>
<dbReference type="InterPro" id="IPR009057">
    <property type="entry name" value="Homeodomain-like_sf"/>
</dbReference>
<dbReference type="SUPFAM" id="SSF46689">
    <property type="entry name" value="Homeodomain-like"/>
    <property type="match status" value="1"/>
</dbReference>
<evidence type="ECO:0000256" key="1">
    <source>
        <dbReference type="ARBA" id="ARBA00023015"/>
    </source>
</evidence>
<keyword evidence="2 4" id="KW-0238">DNA-binding</keyword>
<dbReference type="GO" id="GO:0003700">
    <property type="term" value="F:DNA-binding transcription factor activity"/>
    <property type="evidence" value="ECO:0007669"/>
    <property type="project" value="TreeGrafter"/>
</dbReference>
<keyword evidence="1" id="KW-0805">Transcription regulation</keyword>
<dbReference type="PANTHER" id="PTHR30055:SF234">
    <property type="entry name" value="HTH-TYPE TRANSCRIPTIONAL REGULATOR BETI"/>
    <property type="match status" value="1"/>
</dbReference>
<evidence type="ECO:0000313" key="7">
    <source>
        <dbReference type="Proteomes" id="UP000465601"/>
    </source>
</evidence>
<reference evidence="6 7" key="1">
    <citation type="submission" date="2019-10" db="EMBL/GenBank/DDBJ databases">
        <title>Alkaliphilus serpentinus sp. nov. and Alkaliphilus pronyensis sp. nov., two novel anaerobic alkaliphilic species isolated from the serpentinized-hosted hydrothermal field of the Prony Bay (New Caledonia).</title>
        <authorList>
            <person name="Postec A."/>
        </authorList>
    </citation>
    <scope>NUCLEOTIDE SEQUENCE [LARGE SCALE GENOMIC DNA]</scope>
    <source>
        <strain evidence="6 7">LacT</strain>
    </source>
</reference>
<dbReference type="Gene3D" id="1.10.357.10">
    <property type="entry name" value="Tetracycline Repressor, domain 2"/>
    <property type="match status" value="1"/>
</dbReference>
<accession>A0A833HNW1</accession>
<comment type="caution">
    <text evidence="6">The sequence shown here is derived from an EMBL/GenBank/DDBJ whole genome shotgun (WGS) entry which is preliminary data.</text>
</comment>
<evidence type="ECO:0000256" key="3">
    <source>
        <dbReference type="ARBA" id="ARBA00023163"/>
    </source>
</evidence>
<evidence type="ECO:0000259" key="5">
    <source>
        <dbReference type="PROSITE" id="PS50977"/>
    </source>
</evidence>